<dbReference type="InterPro" id="IPR042779">
    <property type="entry name" value="MISP/MISP3-like"/>
</dbReference>
<feature type="region of interest" description="Disordered" evidence="1">
    <location>
        <begin position="624"/>
        <end position="665"/>
    </location>
</feature>
<feature type="compositionally biased region" description="Basic and acidic residues" evidence="1">
    <location>
        <begin position="39"/>
        <end position="49"/>
    </location>
</feature>
<dbReference type="AlphaFoldDB" id="A0A671U2F4"/>
<feature type="compositionally biased region" description="Basic and acidic residues" evidence="1">
    <location>
        <begin position="846"/>
        <end position="857"/>
    </location>
</feature>
<feature type="compositionally biased region" description="Polar residues" evidence="1">
    <location>
        <begin position="231"/>
        <end position="249"/>
    </location>
</feature>
<organism evidence="2 3">
    <name type="scientific">Sparus aurata</name>
    <name type="common">Gilthead sea bream</name>
    <dbReference type="NCBI Taxonomy" id="8175"/>
    <lineage>
        <taxon>Eukaryota</taxon>
        <taxon>Metazoa</taxon>
        <taxon>Chordata</taxon>
        <taxon>Craniata</taxon>
        <taxon>Vertebrata</taxon>
        <taxon>Euteleostomi</taxon>
        <taxon>Actinopterygii</taxon>
        <taxon>Neopterygii</taxon>
        <taxon>Teleostei</taxon>
        <taxon>Neoteleostei</taxon>
        <taxon>Acanthomorphata</taxon>
        <taxon>Eupercaria</taxon>
        <taxon>Spariformes</taxon>
        <taxon>Sparidae</taxon>
        <taxon>Sparus</taxon>
    </lineage>
</organism>
<feature type="region of interest" description="Disordered" evidence="1">
    <location>
        <begin position="1"/>
        <end position="73"/>
    </location>
</feature>
<feature type="compositionally biased region" description="Basic and acidic residues" evidence="1">
    <location>
        <begin position="399"/>
        <end position="412"/>
    </location>
</feature>
<dbReference type="OMA" id="MESDSCD"/>
<evidence type="ECO:0008006" key="4">
    <source>
        <dbReference type="Google" id="ProtNLM"/>
    </source>
</evidence>
<sequence length="885" mass="96459">MASEPEAWQEKGPVNSLDERVNESWARGEVGAITSHESPLQDKKAPRAEPEEDIDILEPGVEDETLAENPTLSRTKIADVTELENQESTRISVCTSGETKEIVTESEQVAQPSEALQTRRESEESIDLCEDVLPPPPPISALSTEECFETEGFSSLEGEVAEWISDAEIMSNATEDLMSPDSQNSQDWPHAPPLTEPLDREDSTPEEMTGDNMMKGENVTQMDFLPDGNSEPENNMSGAAASVINSTHHSPYDRNNLDDEYTVSSPPFADESEEEEEVSGDIMSCQQQCSMLDIRSEPLQPSCSVCIEQTSHLPSVPSVKQREELLTQSQCELAPRGANQEAARQVLGQGSPPLSTVAMELSDQGGAASQGSGCVVAVRERHSREGGRTEGESEQTGGEEGHIEGGLERNKAVEQQQGGGLLRISKTVRTQELKTERYRFVSSKHARMESDSYDDSQSDSGVSADFSPCSTLEGNTTISTGTPAAALKETPIEREIRRAIEREHSLRRSRGLPNPPTKPEYVELPLRKTVLCQSLTAPPDRCQSKDRQFAGKKMQHEIHEEVRREQDLVKLGKVPGIYDKGTVRQLKEKKQLFEAFQTPDDLILTVSTRSKVTSWSSASDISTLENQDDISSTVEGSSVVRSLTQSPNSAKGGSSTTLTPRGPGFSEGRGCQVIILENNLSVPEQRLYPTKPEAKPVTVVDSGRPNIALSRTGGHGWIKGREQEQEEQEAEVAPKENPFFKLRSSTNVVKVEQDIREAQEREKELHKQRISLYGGTEGSKGGGMGGGGGGGRPASIEGKSPMLSSTSLNGLAVPDSPGSSCRGVTGPPAARQSVGKFGLWPPAQAEEEKINRPEVLHSPRTPRQKTPLVQRWESGLVNGHNEEDD</sequence>
<feature type="region of interest" description="Disordered" evidence="1">
    <location>
        <begin position="171"/>
        <end position="282"/>
    </location>
</feature>
<proteinExistence type="predicted"/>
<dbReference type="Proteomes" id="UP000472265">
    <property type="component" value="Chromosome 1"/>
</dbReference>
<reference evidence="2" key="1">
    <citation type="submission" date="2021-04" db="EMBL/GenBank/DDBJ databases">
        <authorList>
            <consortium name="Wellcome Sanger Institute Data Sharing"/>
        </authorList>
    </citation>
    <scope>NUCLEOTIDE SEQUENCE [LARGE SCALE GENOMIC DNA]</scope>
</reference>
<accession>A0A671U2F4</accession>
<feature type="region of interest" description="Disordered" evidence="1">
    <location>
        <begin position="444"/>
        <end position="464"/>
    </location>
</feature>
<dbReference type="Ensembl" id="ENSSAUT00010008368.1">
    <property type="protein sequence ID" value="ENSSAUP00010007831.1"/>
    <property type="gene ID" value="ENSSAUG00010003893.1"/>
</dbReference>
<protein>
    <recommendedName>
        <fullName evidence="4">A-kinase anchor protein 2 C-terminal domain-containing protein</fullName>
    </recommendedName>
</protein>
<reference evidence="2" key="3">
    <citation type="submission" date="2025-09" db="UniProtKB">
        <authorList>
            <consortium name="Ensembl"/>
        </authorList>
    </citation>
    <scope>IDENTIFICATION</scope>
</reference>
<feature type="region of interest" description="Disordered" evidence="1">
    <location>
        <begin position="96"/>
        <end position="142"/>
    </location>
</feature>
<evidence type="ECO:0000256" key="1">
    <source>
        <dbReference type="SAM" id="MobiDB-lite"/>
    </source>
</evidence>
<feature type="compositionally biased region" description="Acidic residues" evidence="1">
    <location>
        <begin position="270"/>
        <end position="279"/>
    </location>
</feature>
<feature type="compositionally biased region" description="Polar residues" evidence="1">
    <location>
        <begin position="624"/>
        <end position="659"/>
    </location>
</feature>
<dbReference type="PANTHER" id="PTHR18839:SF0">
    <property type="entry name" value="MITOTIC INTERACTOR AND SUBSTRATE OF PLK1 ISOFORM X1-RELATED"/>
    <property type="match status" value="1"/>
</dbReference>
<evidence type="ECO:0000313" key="2">
    <source>
        <dbReference type="Ensembl" id="ENSSAUP00010007831.1"/>
    </source>
</evidence>
<dbReference type="PANTHER" id="PTHR18839">
    <property type="entry name" value="MITOTIC INTERACTOR AND SUBSTRATE OF PLK1 MISP FAMILY MEMBER"/>
    <property type="match status" value="1"/>
</dbReference>
<feature type="compositionally biased region" description="Basic and acidic residues" evidence="1">
    <location>
        <begin position="378"/>
        <end position="391"/>
    </location>
</feature>
<feature type="compositionally biased region" description="Acidic residues" evidence="1">
    <location>
        <begin position="50"/>
        <end position="66"/>
    </location>
</feature>
<feature type="compositionally biased region" description="Polar residues" evidence="1">
    <location>
        <begin position="105"/>
        <end position="116"/>
    </location>
</feature>
<dbReference type="GeneTree" id="ENSGT00940000170963"/>
<feature type="region of interest" description="Disordered" evidence="1">
    <location>
        <begin position="350"/>
        <end position="424"/>
    </location>
</feature>
<feature type="region of interest" description="Disordered" evidence="1">
    <location>
        <begin position="759"/>
        <end position="885"/>
    </location>
</feature>
<dbReference type="InParanoid" id="A0A671U2F4"/>
<feature type="compositionally biased region" description="Gly residues" evidence="1">
    <location>
        <begin position="775"/>
        <end position="792"/>
    </location>
</feature>
<keyword evidence="3" id="KW-1185">Reference proteome</keyword>
<name>A0A671U2F4_SPAAU</name>
<reference evidence="2" key="2">
    <citation type="submission" date="2025-08" db="UniProtKB">
        <authorList>
            <consortium name="Ensembl"/>
        </authorList>
    </citation>
    <scope>IDENTIFICATION</scope>
</reference>
<evidence type="ECO:0000313" key="3">
    <source>
        <dbReference type="Proteomes" id="UP000472265"/>
    </source>
</evidence>
<feature type="compositionally biased region" description="Low complexity" evidence="1">
    <location>
        <begin position="364"/>
        <end position="373"/>
    </location>
</feature>